<dbReference type="AlphaFoldDB" id="A0A3N4HVU4"/>
<accession>A0A3N4HVU4</accession>
<evidence type="ECO:0000313" key="1">
    <source>
        <dbReference type="EMBL" id="RPA77962.1"/>
    </source>
</evidence>
<reference evidence="1 2" key="1">
    <citation type="journal article" date="2018" name="Nat. Ecol. Evol.">
        <title>Pezizomycetes genomes reveal the molecular basis of ectomycorrhizal truffle lifestyle.</title>
        <authorList>
            <person name="Murat C."/>
            <person name="Payen T."/>
            <person name="Noel B."/>
            <person name="Kuo A."/>
            <person name="Morin E."/>
            <person name="Chen J."/>
            <person name="Kohler A."/>
            <person name="Krizsan K."/>
            <person name="Balestrini R."/>
            <person name="Da Silva C."/>
            <person name="Montanini B."/>
            <person name="Hainaut M."/>
            <person name="Levati E."/>
            <person name="Barry K.W."/>
            <person name="Belfiori B."/>
            <person name="Cichocki N."/>
            <person name="Clum A."/>
            <person name="Dockter R.B."/>
            <person name="Fauchery L."/>
            <person name="Guy J."/>
            <person name="Iotti M."/>
            <person name="Le Tacon F."/>
            <person name="Lindquist E.A."/>
            <person name="Lipzen A."/>
            <person name="Malagnac F."/>
            <person name="Mello A."/>
            <person name="Molinier V."/>
            <person name="Miyauchi S."/>
            <person name="Poulain J."/>
            <person name="Riccioni C."/>
            <person name="Rubini A."/>
            <person name="Sitrit Y."/>
            <person name="Splivallo R."/>
            <person name="Traeger S."/>
            <person name="Wang M."/>
            <person name="Zifcakova L."/>
            <person name="Wipf D."/>
            <person name="Zambonelli A."/>
            <person name="Paolocci F."/>
            <person name="Nowrousian M."/>
            <person name="Ottonello S."/>
            <person name="Baldrian P."/>
            <person name="Spatafora J.W."/>
            <person name="Henrissat B."/>
            <person name="Nagy L.G."/>
            <person name="Aury J.M."/>
            <person name="Wincker P."/>
            <person name="Grigoriev I.V."/>
            <person name="Bonfante P."/>
            <person name="Martin F.M."/>
        </authorList>
    </citation>
    <scope>NUCLEOTIDE SEQUENCE [LARGE SCALE GENOMIC DNA]</scope>
    <source>
        <strain evidence="1 2">RN42</strain>
    </source>
</reference>
<organism evidence="1 2">
    <name type="scientific">Ascobolus immersus RN42</name>
    <dbReference type="NCBI Taxonomy" id="1160509"/>
    <lineage>
        <taxon>Eukaryota</taxon>
        <taxon>Fungi</taxon>
        <taxon>Dikarya</taxon>
        <taxon>Ascomycota</taxon>
        <taxon>Pezizomycotina</taxon>
        <taxon>Pezizomycetes</taxon>
        <taxon>Pezizales</taxon>
        <taxon>Ascobolaceae</taxon>
        <taxon>Ascobolus</taxon>
    </lineage>
</organism>
<dbReference type="Proteomes" id="UP000275078">
    <property type="component" value="Unassembled WGS sequence"/>
</dbReference>
<dbReference type="EMBL" id="ML119718">
    <property type="protein sequence ID" value="RPA77962.1"/>
    <property type="molecule type" value="Genomic_DNA"/>
</dbReference>
<sequence>MPSESHAEDFQSGPTAGRSDLLMQSWDVSSSSLGIRYFRTLEGGPSDQFQPFRADIDSLWRPCEDHLKNGPFLHGSNRMEEVEAPGNTDCRVVYLDLDTGMFLIPDEGRIDCNWCASVYGSTTSRTPEVHEVSSHIDFKLKIAVGGRSRYGEP</sequence>
<gene>
    <name evidence="1" type="ORF">BJ508DRAFT_378573</name>
</gene>
<evidence type="ECO:0000313" key="2">
    <source>
        <dbReference type="Proteomes" id="UP000275078"/>
    </source>
</evidence>
<name>A0A3N4HVU4_ASCIM</name>
<proteinExistence type="predicted"/>
<keyword evidence="2" id="KW-1185">Reference proteome</keyword>
<protein>
    <submittedName>
        <fullName evidence="1">Uncharacterized protein</fullName>
    </submittedName>
</protein>